<dbReference type="EMBL" id="JAANIU010008935">
    <property type="protein sequence ID" value="KAG1534020.1"/>
    <property type="molecule type" value="Genomic_DNA"/>
</dbReference>
<dbReference type="Proteomes" id="UP000740926">
    <property type="component" value="Unassembled WGS sequence"/>
</dbReference>
<gene>
    <name evidence="2" type="ORF">G6F50_015678</name>
</gene>
<evidence type="ECO:0000256" key="1">
    <source>
        <dbReference type="SAM" id="Phobius"/>
    </source>
</evidence>
<feature type="transmembrane region" description="Helical" evidence="1">
    <location>
        <begin position="7"/>
        <end position="30"/>
    </location>
</feature>
<keyword evidence="1" id="KW-1133">Transmembrane helix</keyword>
<keyword evidence="3" id="KW-1185">Reference proteome</keyword>
<accession>A0A9P6XWE8</accession>
<sequence>MKRLGVWILRLGGWEVTLVLLIIEALVWAVSPNDLEKWCMNNAFGKSAERGKGERALVGKTYSTTREQMLAFDQAIGSVTLRVQ</sequence>
<dbReference type="AlphaFoldDB" id="A0A9P6XWE8"/>
<evidence type="ECO:0000313" key="2">
    <source>
        <dbReference type="EMBL" id="KAG1534020.1"/>
    </source>
</evidence>
<organism evidence="2 3">
    <name type="scientific">Rhizopus delemar</name>
    <dbReference type="NCBI Taxonomy" id="936053"/>
    <lineage>
        <taxon>Eukaryota</taxon>
        <taxon>Fungi</taxon>
        <taxon>Fungi incertae sedis</taxon>
        <taxon>Mucoromycota</taxon>
        <taxon>Mucoromycotina</taxon>
        <taxon>Mucoromycetes</taxon>
        <taxon>Mucorales</taxon>
        <taxon>Mucorineae</taxon>
        <taxon>Rhizopodaceae</taxon>
        <taxon>Rhizopus</taxon>
    </lineage>
</organism>
<comment type="caution">
    <text evidence="2">The sequence shown here is derived from an EMBL/GenBank/DDBJ whole genome shotgun (WGS) entry which is preliminary data.</text>
</comment>
<keyword evidence="1" id="KW-0472">Membrane</keyword>
<name>A0A9P6XWE8_9FUNG</name>
<evidence type="ECO:0000313" key="3">
    <source>
        <dbReference type="Proteomes" id="UP000740926"/>
    </source>
</evidence>
<proteinExistence type="predicted"/>
<protein>
    <submittedName>
        <fullName evidence="2">Uncharacterized protein</fullName>
    </submittedName>
</protein>
<keyword evidence="1" id="KW-0812">Transmembrane</keyword>
<reference evidence="2 3" key="1">
    <citation type="journal article" date="2020" name="Microb. Genom.">
        <title>Genetic diversity of clinical and environmental Mucorales isolates obtained from an investigation of mucormycosis cases among solid organ transplant recipients.</title>
        <authorList>
            <person name="Nguyen M.H."/>
            <person name="Kaul D."/>
            <person name="Muto C."/>
            <person name="Cheng S.J."/>
            <person name="Richter R.A."/>
            <person name="Bruno V.M."/>
            <person name="Liu G."/>
            <person name="Beyhan S."/>
            <person name="Sundermann A.J."/>
            <person name="Mounaud S."/>
            <person name="Pasculle A.W."/>
            <person name="Nierman W.C."/>
            <person name="Driscoll E."/>
            <person name="Cumbie R."/>
            <person name="Clancy C.J."/>
            <person name="Dupont C.L."/>
        </authorList>
    </citation>
    <scope>NUCLEOTIDE SEQUENCE [LARGE SCALE GENOMIC DNA]</scope>
    <source>
        <strain evidence="2 3">GL24</strain>
    </source>
</reference>